<dbReference type="AlphaFoldDB" id="A0A836CNP9"/>
<protein>
    <submittedName>
        <fullName evidence="16">Calcium-activated chloride channel-domain-containing protein</fullName>
    </submittedName>
</protein>
<gene>
    <name evidence="16" type="ORF">JKP88DRAFT_294802</name>
</gene>
<keyword evidence="4 13" id="KW-0812">Transmembrane</keyword>
<keyword evidence="6" id="KW-0677">Repeat</keyword>
<dbReference type="InterPro" id="IPR031468">
    <property type="entry name" value="SMP_LBD"/>
</dbReference>
<dbReference type="GO" id="GO:0046872">
    <property type="term" value="F:metal ion binding"/>
    <property type="evidence" value="ECO:0007669"/>
    <property type="project" value="UniProtKB-KW"/>
</dbReference>
<accession>A0A836CNP9</accession>
<feature type="domain" description="SMP-LTD" evidence="15">
    <location>
        <begin position="439"/>
        <end position="626"/>
    </location>
</feature>
<dbReference type="GO" id="GO:0006869">
    <property type="term" value="P:lipid transport"/>
    <property type="evidence" value="ECO:0007669"/>
    <property type="project" value="UniProtKB-KW"/>
</dbReference>
<comment type="similarity">
    <text evidence="2">Belongs to the synaptotagmin family.</text>
</comment>
<keyword evidence="10" id="KW-0446">Lipid-binding</keyword>
<keyword evidence="8 13" id="KW-1133">Transmembrane helix</keyword>
<dbReference type="InterPro" id="IPR000008">
    <property type="entry name" value="C2_dom"/>
</dbReference>
<dbReference type="PANTHER" id="PTHR10774:SF190">
    <property type="entry name" value="C2 CALCIUM_LIPID-BINDING ENDONUCLEASE_EXONUCLEASE_PHOSPHATASE-RELATED"/>
    <property type="match status" value="1"/>
</dbReference>
<name>A0A836CNP9_9STRA</name>
<feature type="transmembrane region" description="Helical" evidence="13">
    <location>
        <begin position="6"/>
        <end position="24"/>
    </location>
</feature>
<dbReference type="Proteomes" id="UP000664859">
    <property type="component" value="Unassembled WGS sequence"/>
</dbReference>
<evidence type="ECO:0000256" key="7">
    <source>
        <dbReference type="ARBA" id="ARBA00022837"/>
    </source>
</evidence>
<dbReference type="InterPro" id="IPR039010">
    <property type="entry name" value="Synaptotagmin_SMP"/>
</dbReference>
<evidence type="ECO:0000256" key="9">
    <source>
        <dbReference type="ARBA" id="ARBA00023055"/>
    </source>
</evidence>
<proteinExistence type="inferred from homology"/>
<evidence type="ECO:0000256" key="6">
    <source>
        <dbReference type="ARBA" id="ARBA00022737"/>
    </source>
</evidence>
<dbReference type="GO" id="GO:0005783">
    <property type="term" value="C:endoplasmic reticulum"/>
    <property type="evidence" value="ECO:0007669"/>
    <property type="project" value="TreeGrafter"/>
</dbReference>
<dbReference type="PROSITE" id="PS50004">
    <property type="entry name" value="C2"/>
    <property type="match status" value="1"/>
</dbReference>
<feature type="domain" description="C2" evidence="14">
    <location>
        <begin position="657"/>
        <end position="774"/>
    </location>
</feature>
<dbReference type="GO" id="GO:0008289">
    <property type="term" value="F:lipid binding"/>
    <property type="evidence" value="ECO:0007669"/>
    <property type="project" value="UniProtKB-KW"/>
</dbReference>
<keyword evidence="11 13" id="KW-0472">Membrane</keyword>
<evidence type="ECO:0000256" key="3">
    <source>
        <dbReference type="ARBA" id="ARBA00022448"/>
    </source>
</evidence>
<comment type="subcellular location">
    <subcellularLocation>
        <location evidence="1">Membrane</location>
        <topology evidence="1">Single-pass membrane protein</topology>
    </subcellularLocation>
</comment>
<keyword evidence="3" id="KW-0813">Transport</keyword>
<dbReference type="InterPro" id="IPR049452">
    <property type="entry name" value="Anoctamin_TM"/>
</dbReference>
<dbReference type="Pfam" id="PF17047">
    <property type="entry name" value="SMP_LBD"/>
    <property type="match status" value="1"/>
</dbReference>
<evidence type="ECO:0000256" key="11">
    <source>
        <dbReference type="ARBA" id="ARBA00023136"/>
    </source>
</evidence>
<feature type="region of interest" description="Disordered" evidence="12">
    <location>
        <begin position="79"/>
        <end position="99"/>
    </location>
</feature>
<comment type="caution">
    <text evidence="16">The sequence shown here is derived from an EMBL/GenBank/DDBJ whole genome shotgun (WGS) entry which is preliminary data.</text>
</comment>
<feature type="transmembrane region" description="Helical" evidence="13">
    <location>
        <begin position="152"/>
        <end position="175"/>
    </location>
</feature>
<dbReference type="PANTHER" id="PTHR10774">
    <property type="entry name" value="EXTENDED SYNAPTOTAGMIN-RELATED"/>
    <property type="match status" value="1"/>
</dbReference>
<feature type="region of interest" description="Disordered" evidence="12">
    <location>
        <begin position="808"/>
        <end position="829"/>
    </location>
</feature>
<dbReference type="Pfam" id="PF00168">
    <property type="entry name" value="C2"/>
    <property type="match status" value="2"/>
</dbReference>
<dbReference type="SMART" id="SM00239">
    <property type="entry name" value="C2"/>
    <property type="match status" value="2"/>
</dbReference>
<evidence type="ECO:0000313" key="17">
    <source>
        <dbReference type="Proteomes" id="UP000664859"/>
    </source>
</evidence>
<evidence type="ECO:0000256" key="8">
    <source>
        <dbReference type="ARBA" id="ARBA00022989"/>
    </source>
</evidence>
<dbReference type="CDD" id="cd21677">
    <property type="entry name" value="SMP_SYT"/>
    <property type="match status" value="1"/>
</dbReference>
<dbReference type="EMBL" id="JAFCMP010000013">
    <property type="protein sequence ID" value="KAG5191948.1"/>
    <property type="molecule type" value="Genomic_DNA"/>
</dbReference>
<sequence length="1084" mass="118135">MSVELFAFQFVNFFCALFYIGFFLRDMPRLSGMLFSLCVTKQLSGNAFEVGLPLLRQKYAEYRAQKELKAAQAAAAAPSDAQRAIAPPPDTDDARGASGSSTAVATSAAAAPGQLGPIVLNDEVLSLADFEGQLVADQFVISDEYLELAIQLVIYLELAIQFGFSTMFAVAFPLAPLFAYVNNVAEYKIDLHALKQARRPTPVVASSIGTWITCLEAMGFFATFTNCCLMVFLGRSMDHFLPEEFHSALDRLEVRALLALGMEHILLAVKFILAGVVDDEPLWVKEALAKKELEERDTTKRLRLIAAGMKEPPPIVEDPKVVERNNAIAALRKVRKERNNAIAALRKFRSESEPWSLNPMCEPWSFNPMWYAALIALPYMVSAYGMDYMWAVPLAAMIVGYMQHEKDKAEVGLTTGEIHDSSIKALIARELPKWFSDSETERVEWLNKLLQHMWPHASGATDAMVREMVDPMLAEYKPAAIDKLGFRVISLGTIAPRVVGIRTFDSNESCVVLDMEMKWNGNPKIVIEVGRSPLPITITLSNIRFSGKVRAELSPLVPLVPCFGNLSVCFMERPYVDFTFKVGAVDLMSLGPAELNIASAVSAVTKMVLQDIVPVLYPQKMVIPIIEPKDLAGLAAPAPTGVLQLEVPKDLAGLAAPAPTGPKDLAGLAAPARTGVLQLEVVGADNLRKADLMGKSDPYVVIKLGEEENKTSVINSNLNPRWGEKFDILVHDKASQVVTFDVYDEDLADNDDHLGRCEVPLSALLDFKITALNVPLTSTPTGSLLLKLEYVPLQAAPGTEKEDLLDVLPPAAPGTEKGDLPNAAPGTEKEDLPDVVFDQSPEELTDELVASEEVPMLDETPDFDLANMGADSMGKLLPAKEQRKGSMFNKGLKMIPTKQLGGALKAVSAVVTLGALGGDDIPAEPMAFSDPSDRSMGVLTIQNISVSEVKAAKMYCIVQQGNSQRKTQNISVSKVKAAKMYCIVQQGNSQRKTQMSEKATEASWLMAVHMLIRGSKTAQVEIAVMQKGGLTASDAEVGRVKLRIEEIVSNDNALEREWPLLGEKAVGSMKFKAVWTPAAIPAQD</sequence>
<evidence type="ECO:0000256" key="1">
    <source>
        <dbReference type="ARBA" id="ARBA00004167"/>
    </source>
</evidence>
<keyword evidence="17" id="KW-1185">Reference proteome</keyword>
<keyword evidence="5" id="KW-0479">Metal-binding</keyword>
<dbReference type="Gene3D" id="2.60.40.150">
    <property type="entry name" value="C2 domain"/>
    <property type="match status" value="2"/>
</dbReference>
<feature type="transmembrane region" description="Helical" evidence="13">
    <location>
        <begin position="208"/>
        <end position="233"/>
    </location>
</feature>
<dbReference type="Pfam" id="PF04547">
    <property type="entry name" value="Anoctamin"/>
    <property type="match status" value="1"/>
</dbReference>
<dbReference type="PROSITE" id="PS51847">
    <property type="entry name" value="SMP"/>
    <property type="match status" value="1"/>
</dbReference>
<reference evidence="16" key="1">
    <citation type="submission" date="2021-02" db="EMBL/GenBank/DDBJ databases">
        <title>First Annotated Genome of the Yellow-green Alga Tribonema minus.</title>
        <authorList>
            <person name="Mahan K.M."/>
        </authorList>
    </citation>
    <scope>NUCLEOTIDE SEQUENCE</scope>
    <source>
        <strain evidence="16">UTEX B ZZ1240</strain>
    </source>
</reference>
<evidence type="ECO:0000256" key="4">
    <source>
        <dbReference type="ARBA" id="ARBA00022692"/>
    </source>
</evidence>
<dbReference type="SUPFAM" id="SSF49562">
    <property type="entry name" value="C2 domain (Calcium/lipid-binding domain, CaLB)"/>
    <property type="match status" value="2"/>
</dbReference>
<evidence type="ECO:0000256" key="5">
    <source>
        <dbReference type="ARBA" id="ARBA00022723"/>
    </source>
</evidence>
<evidence type="ECO:0000256" key="2">
    <source>
        <dbReference type="ARBA" id="ARBA00006996"/>
    </source>
</evidence>
<evidence type="ECO:0000259" key="14">
    <source>
        <dbReference type="PROSITE" id="PS50004"/>
    </source>
</evidence>
<evidence type="ECO:0000256" key="10">
    <source>
        <dbReference type="ARBA" id="ARBA00023121"/>
    </source>
</evidence>
<keyword evidence="7" id="KW-0106">Calcium</keyword>
<organism evidence="16 17">
    <name type="scientific">Tribonema minus</name>
    <dbReference type="NCBI Taxonomy" id="303371"/>
    <lineage>
        <taxon>Eukaryota</taxon>
        <taxon>Sar</taxon>
        <taxon>Stramenopiles</taxon>
        <taxon>Ochrophyta</taxon>
        <taxon>PX clade</taxon>
        <taxon>Xanthophyceae</taxon>
        <taxon>Tribonematales</taxon>
        <taxon>Tribonemataceae</taxon>
        <taxon>Tribonema</taxon>
    </lineage>
</organism>
<keyword evidence="9" id="KW-0445">Lipid transport</keyword>
<dbReference type="GO" id="GO:0016020">
    <property type="term" value="C:membrane"/>
    <property type="evidence" value="ECO:0007669"/>
    <property type="project" value="UniProtKB-SubCell"/>
</dbReference>
<evidence type="ECO:0000256" key="12">
    <source>
        <dbReference type="SAM" id="MobiDB-lite"/>
    </source>
</evidence>
<evidence type="ECO:0000256" key="13">
    <source>
        <dbReference type="SAM" id="Phobius"/>
    </source>
</evidence>
<evidence type="ECO:0000313" key="16">
    <source>
        <dbReference type="EMBL" id="KAG5191948.1"/>
    </source>
</evidence>
<dbReference type="InterPro" id="IPR045050">
    <property type="entry name" value="Synaptotagmin_plant"/>
</dbReference>
<evidence type="ECO:0000259" key="15">
    <source>
        <dbReference type="PROSITE" id="PS51847"/>
    </source>
</evidence>
<dbReference type="InterPro" id="IPR035892">
    <property type="entry name" value="C2_domain_sf"/>
</dbReference>
<dbReference type="OrthoDB" id="270970at2759"/>